<sequence>MDECNYRLLRINKNHTEIWLENRQNHSARIIRLVLSNIAWSNRFNRDQQQTAEQGERLRRHLFTRNLNILNLYITEFLPVGEPLPDQVIKGKTKILSLFITKEDPTSTSKLADFFGKKPDLWLKNEYQQADVLLLAQAVLNKAAQQEKADQKFFSVARPLFTYILILIQVIMFILLEHYGGSTNPETLIDFGAKYSPLIIQGEWWRLITPIFLHIGILHLFMNTLALYYLGTAVERIFGRIRFIGIYLISGFMGTLFSFVFNQNIAAGASGAIFGCFGALLYVGFAFPQIFFRTIGKNVLFLIALNLIIGFIVPGIDYHGHIGGLIGGFLTSGLVHLPNNKKVKNQITFMIILGVLTTFMLYYGYHVIF</sequence>
<accession>A0A178A475</accession>
<evidence type="ECO:0000313" key="10">
    <source>
        <dbReference type="Proteomes" id="UP000077881"/>
    </source>
</evidence>
<dbReference type="PANTHER" id="PTHR43731:SF14">
    <property type="entry name" value="PRESENILIN-ASSOCIATED RHOMBOID-LIKE PROTEIN, MITOCHONDRIAL"/>
    <property type="match status" value="1"/>
</dbReference>
<organism evidence="9 10">
    <name type="scientific">Lederbergia galactosidilytica</name>
    <dbReference type="NCBI Taxonomy" id="217031"/>
    <lineage>
        <taxon>Bacteria</taxon>
        <taxon>Bacillati</taxon>
        <taxon>Bacillota</taxon>
        <taxon>Bacilli</taxon>
        <taxon>Bacillales</taxon>
        <taxon>Bacillaceae</taxon>
        <taxon>Lederbergia</taxon>
    </lineage>
</organism>
<feature type="domain" description="Peptidase S54 rhomboid" evidence="8">
    <location>
        <begin position="202"/>
        <end position="335"/>
    </location>
</feature>
<dbReference type="GO" id="GO:0004252">
    <property type="term" value="F:serine-type endopeptidase activity"/>
    <property type="evidence" value="ECO:0007669"/>
    <property type="project" value="InterPro"/>
</dbReference>
<feature type="transmembrane region" description="Helical" evidence="7">
    <location>
        <begin position="267"/>
        <end position="287"/>
    </location>
</feature>
<keyword evidence="10" id="KW-1185">Reference proteome</keyword>
<feature type="transmembrane region" description="Helical" evidence="7">
    <location>
        <begin position="322"/>
        <end position="340"/>
    </location>
</feature>
<dbReference type="Pfam" id="PF01694">
    <property type="entry name" value="Rhomboid"/>
    <property type="match status" value="1"/>
</dbReference>
<keyword evidence="3 7" id="KW-0812">Transmembrane</keyword>
<evidence type="ECO:0000256" key="3">
    <source>
        <dbReference type="ARBA" id="ARBA00022692"/>
    </source>
</evidence>
<evidence type="ECO:0000313" key="9">
    <source>
        <dbReference type="EMBL" id="OAK74743.1"/>
    </source>
</evidence>
<comment type="similarity">
    <text evidence="2">Belongs to the peptidase S54 family.</text>
</comment>
<proteinExistence type="inferred from homology"/>
<dbReference type="SUPFAM" id="SSF144091">
    <property type="entry name" value="Rhomboid-like"/>
    <property type="match status" value="1"/>
</dbReference>
<name>A0A178A475_9BACI</name>
<gene>
    <name evidence="9" type="ORF">ABB05_03710</name>
</gene>
<dbReference type="EMBL" id="LDJR01000021">
    <property type="protein sequence ID" value="OAK74743.1"/>
    <property type="molecule type" value="Genomic_DNA"/>
</dbReference>
<dbReference type="Proteomes" id="UP000077881">
    <property type="component" value="Unassembled WGS sequence"/>
</dbReference>
<reference evidence="9 10" key="1">
    <citation type="submission" date="2015-05" db="EMBL/GenBank/DDBJ databases">
        <title>Comparison of genome.</title>
        <authorList>
            <person name="Zheng Z."/>
            <person name="Sun M."/>
        </authorList>
    </citation>
    <scope>NUCLEOTIDE SEQUENCE [LARGE SCALE GENOMIC DNA]</scope>
    <source>
        <strain evidence="9 10">G25-74</strain>
    </source>
</reference>
<dbReference type="AlphaFoldDB" id="A0A178A475"/>
<dbReference type="STRING" id="217031.ABB05_03710"/>
<feature type="transmembrane region" description="Helical" evidence="7">
    <location>
        <begin position="299"/>
        <end position="316"/>
    </location>
</feature>
<dbReference type="InterPro" id="IPR022764">
    <property type="entry name" value="Peptidase_S54_rhomboid_dom"/>
</dbReference>
<feature type="transmembrane region" description="Helical" evidence="7">
    <location>
        <begin position="160"/>
        <end position="179"/>
    </location>
</feature>
<keyword evidence="4" id="KW-0378">Hydrolase</keyword>
<dbReference type="GO" id="GO:0016020">
    <property type="term" value="C:membrane"/>
    <property type="evidence" value="ECO:0007669"/>
    <property type="project" value="UniProtKB-SubCell"/>
</dbReference>
<dbReference type="PATRIC" id="fig|217031.6.peg.807"/>
<protein>
    <recommendedName>
        <fullName evidence="8">Peptidase S54 rhomboid domain-containing protein</fullName>
    </recommendedName>
</protein>
<comment type="caution">
    <text evidence="9">The sequence shown here is derived from an EMBL/GenBank/DDBJ whole genome shotgun (WGS) entry which is preliminary data.</text>
</comment>
<feature type="transmembrane region" description="Helical" evidence="7">
    <location>
        <begin position="211"/>
        <end position="231"/>
    </location>
</feature>
<evidence type="ECO:0000256" key="2">
    <source>
        <dbReference type="ARBA" id="ARBA00009045"/>
    </source>
</evidence>
<dbReference type="Gene3D" id="1.20.1540.10">
    <property type="entry name" value="Rhomboid-like"/>
    <property type="match status" value="1"/>
</dbReference>
<keyword evidence="5 7" id="KW-1133">Transmembrane helix</keyword>
<evidence type="ECO:0000256" key="5">
    <source>
        <dbReference type="ARBA" id="ARBA00022989"/>
    </source>
</evidence>
<dbReference type="PANTHER" id="PTHR43731">
    <property type="entry name" value="RHOMBOID PROTEASE"/>
    <property type="match status" value="1"/>
</dbReference>
<comment type="subcellular location">
    <subcellularLocation>
        <location evidence="1">Membrane</location>
        <topology evidence="1">Multi-pass membrane protein</topology>
    </subcellularLocation>
</comment>
<keyword evidence="6 7" id="KW-0472">Membrane</keyword>
<evidence type="ECO:0000256" key="1">
    <source>
        <dbReference type="ARBA" id="ARBA00004141"/>
    </source>
</evidence>
<evidence type="ECO:0000256" key="7">
    <source>
        <dbReference type="SAM" id="Phobius"/>
    </source>
</evidence>
<evidence type="ECO:0000256" key="6">
    <source>
        <dbReference type="ARBA" id="ARBA00023136"/>
    </source>
</evidence>
<evidence type="ECO:0000256" key="4">
    <source>
        <dbReference type="ARBA" id="ARBA00022801"/>
    </source>
</evidence>
<feature type="transmembrane region" description="Helical" evidence="7">
    <location>
        <begin position="347"/>
        <end position="365"/>
    </location>
</feature>
<feature type="transmembrane region" description="Helical" evidence="7">
    <location>
        <begin position="243"/>
        <end position="261"/>
    </location>
</feature>
<dbReference type="InterPro" id="IPR050925">
    <property type="entry name" value="Rhomboid_protease_S54"/>
</dbReference>
<dbReference type="InterPro" id="IPR035952">
    <property type="entry name" value="Rhomboid-like_sf"/>
</dbReference>
<evidence type="ECO:0000259" key="8">
    <source>
        <dbReference type="Pfam" id="PF01694"/>
    </source>
</evidence>